<protein>
    <recommendedName>
        <fullName evidence="6">MHD domain-containing protein</fullName>
    </recommendedName>
</protein>
<keyword evidence="2 5" id="KW-0813">Transport</keyword>
<dbReference type="Proteomes" id="UP001470230">
    <property type="component" value="Unassembled WGS sequence"/>
</dbReference>
<dbReference type="EMBL" id="JAPFFF010000004">
    <property type="protein sequence ID" value="KAK8891297.1"/>
    <property type="molecule type" value="Genomic_DNA"/>
</dbReference>
<dbReference type="PROSITE" id="PS00991">
    <property type="entry name" value="CLAT_ADAPTOR_M_2"/>
    <property type="match status" value="1"/>
</dbReference>
<comment type="similarity">
    <text evidence="5">Belongs to the adaptor complexes medium subunit family.</text>
</comment>
<dbReference type="InterPro" id="IPR050431">
    <property type="entry name" value="Adaptor_comp_med_subunit"/>
</dbReference>
<dbReference type="CDD" id="cd09250">
    <property type="entry name" value="AP-1_Mu1_Cterm"/>
    <property type="match status" value="1"/>
</dbReference>
<evidence type="ECO:0000259" key="6">
    <source>
        <dbReference type="PROSITE" id="PS51072"/>
    </source>
</evidence>
<dbReference type="SUPFAM" id="SSF64356">
    <property type="entry name" value="SNARE-like"/>
    <property type="match status" value="1"/>
</dbReference>
<dbReference type="Gene3D" id="2.60.40.1170">
    <property type="entry name" value="Mu homology domain, subdomain B"/>
    <property type="match status" value="2"/>
</dbReference>
<dbReference type="PRINTS" id="PR00314">
    <property type="entry name" value="CLATHRINADPT"/>
</dbReference>
<reference evidence="7 8" key="1">
    <citation type="submission" date="2024-04" db="EMBL/GenBank/DDBJ databases">
        <title>Tritrichomonas musculus Genome.</title>
        <authorList>
            <person name="Alves-Ferreira E."/>
            <person name="Grigg M."/>
            <person name="Lorenzi H."/>
            <person name="Galac M."/>
        </authorList>
    </citation>
    <scope>NUCLEOTIDE SEQUENCE [LARGE SCALE GENOMIC DNA]</scope>
    <source>
        <strain evidence="7 8">EAF2021</strain>
    </source>
</reference>
<dbReference type="Pfam" id="PF01217">
    <property type="entry name" value="Clat_adaptor_s"/>
    <property type="match status" value="1"/>
</dbReference>
<keyword evidence="4" id="KW-0472">Membrane</keyword>
<dbReference type="InterPro" id="IPR036168">
    <property type="entry name" value="AP2_Mu_C_sf"/>
</dbReference>
<evidence type="ECO:0000313" key="8">
    <source>
        <dbReference type="Proteomes" id="UP001470230"/>
    </source>
</evidence>
<organism evidence="7 8">
    <name type="scientific">Tritrichomonas musculus</name>
    <dbReference type="NCBI Taxonomy" id="1915356"/>
    <lineage>
        <taxon>Eukaryota</taxon>
        <taxon>Metamonada</taxon>
        <taxon>Parabasalia</taxon>
        <taxon>Tritrichomonadida</taxon>
        <taxon>Tritrichomonadidae</taxon>
        <taxon>Tritrichomonas</taxon>
    </lineage>
</organism>
<evidence type="ECO:0000313" key="7">
    <source>
        <dbReference type="EMBL" id="KAK8891297.1"/>
    </source>
</evidence>
<keyword evidence="3 5" id="KW-0653">Protein transport</keyword>
<dbReference type="InterPro" id="IPR001392">
    <property type="entry name" value="Clathrin_mu"/>
</dbReference>
<gene>
    <name evidence="7" type="ORF">M9Y10_028505</name>
</gene>
<proteinExistence type="inferred from homology"/>
<evidence type="ECO:0000256" key="3">
    <source>
        <dbReference type="ARBA" id="ARBA00022927"/>
    </source>
</evidence>
<keyword evidence="8" id="KW-1185">Reference proteome</keyword>
<evidence type="ECO:0000256" key="1">
    <source>
        <dbReference type="ARBA" id="ARBA00004308"/>
    </source>
</evidence>
<comment type="subcellular location">
    <subcellularLocation>
        <location evidence="1">Endomembrane system</location>
    </subcellularLocation>
</comment>
<comment type="caution">
    <text evidence="7">The sequence shown here is derived from an EMBL/GenBank/DDBJ whole genome shotgun (WGS) entry which is preliminary data.</text>
</comment>
<dbReference type="InterPro" id="IPR011012">
    <property type="entry name" value="Longin-like_dom_sf"/>
</dbReference>
<feature type="domain" description="MHD" evidence="6">
    <location>
        <begin position="166"/>
        <end position="425"/>
    </location>
</feature>
<dbReference type="InterPro" id="IPR022775">
    <property type="entry name" value="AP_mu_sigma_su"/>
</dbReference>
<dbReference type="InterPro" id="IPR028565">
    <property type="entry name" value="MHD"/>
</dbReference>
<dbReference type="PANTHER" id="PTHR10529">
    <property type="entry name" value="AP COMPLEX SUBUNIT MU"/>
    <property type="match status" value="1"/>
</dbReference>
<dbReference type="PIRSF" id="PIRSF005992">
    <property type="entry name" value="Clathrin_mu"/>
    <property type="match status" value="1"/>
</dbReference>
<evidence type="ECO:0000256" key="5">
    <source>
        <dbReference type="PIRNR" id="PIRNR005992"/>
    </source>
</evidence>
<evidence type="ECO:0000256" key="2">
    <source>
        <dbReference type="ARBA" id="ARBA00022448"/>
    </source>
</evidence>
<dbReference type="Gene3D" id="3.30.450.60">
    <property type="match status" value="1"/>
</dbReference>
<evidence type="ECO:0000256" key="4">
    <source>
        <dbReference type="ARBA" id="ARBA00023136"/>
    </source>
</evidence>
<sequence length="426" mass="49290">MSAIYILDSKGRVLINFDYRGEVDMSIPDKFMAHIQQNDKILPNPVFRVDDWCFAYIDRASMYFVAVTRTNSNVTLLLTFLSSLAKLFEFYLDKLTAEDIIDNFSLVYELLDEVMDYGYPQLTDPQALSEYILRDKPRDLSAQPTNVPVNATGLVTWRKENLEYSVNEVFVDVIEKVNMLVAKNGAVIHNEIVGEINLATYLSGMPELRIGLNDKILFDQGDEQQHQTDVSRRVFELEDIKFHPCVKLSQFERDRSITFIPPDGEFNLMRYRLSAAIKPIIHIDSTIERYKRSRVEMLIRARAQYRPQSVAQNVQIRVPVPPDVDTPKAQCTAGRMRYSPNDNALVWTIKQFPGRKQFSLRAHFGLPSVESEEEESKRPIVVNFEIPFFTVSGLRVQYLKVFEKSGYQAVTWVRYLTKDGTYEFRT</sequence>
<name>A0ABR2KK95_9EUKA</name>
<dbReference type="InterPro" id="IPR018240">
    <property type="entry name" value="Clathrin_mu_CS"/>
</dbReference>
<accession>A0ABR2KK95</accession>
<dbReference type="Pfam" id="PF00928">
    <property type="entry name" value="Adap_comp_sub"/>
    <property type="match status" value="1"/>
</dbReference>
<dbReference type="SUPFAM" id="SSF49447">
    <property type="entry name" value="Second domain of Mu2 adaptin subunit (ap50) of ap2 adaptor"/>
    <property type="match status" value="1"/>
</dbReference>
<dbReference type="PROSITE" id="PS51072">
    <property type="entry name" value="MHD"/>
    <property type="match status" value="1"/>
</dbReference>